<dbReference type="Proteomes" id="UP000659654">
    <property type="component" value="Unassembled WGS sequence"/>
</dbReference>
<dbReference type="Pfam" id="PF01757">
    <property type="entry name" value="Acyl_transf_3"/>
    <property type="match status" value="1"/>
</dbReference>
<feature type="transmembrane region" description="Helical" evidence="1">
    <location>
        <begin position="350"/>
        <end position="370"/>
    </location>
</feature>
<evidence type="ECO:0000259" key="3">
    <source>
        <dbReference type="Pfam" id="PF19040"/>
    </source>
</evidence>
<keyword evidence="1" id="KW-1133">Transmembrane helix</keyword>
<feature type="transmembrane region" description="Helical" evidence="1">
    <location>
        <begin position="69"/>
        <end position="89"/>
    </location>
</feature>
<organism evidence="6 8">
    <name type="scientific">Bursaphelenchus xylophilus</name>
    <name type="common">Pinewood nematode worm</name>
    <name type="synonym">Aphelenchoides xylophilus</name>
    <dbReference type="NCBI Taxonomy" id="6326"/>
    <lineage>
        <taxon>Eukaryota</taxon>
        <taxon>Metazoa</taxon>
        <taxon>Ecdysozoa</taxon>
        <taxon>Nematoda</taxon>
        <taxon>Chromadorea</taxon>
        <taxon>Rhabditida</taxon>
        <taxon>Tylenchina</taxon>
        <taxon>Tylenchomorpha</taxon>
        <taxon>Aphelenchoidea</taxon>
        <taxon>Aphelenchoididae</taxon>
        <taxon>Bursaphelenchus</taxon>
    </lineage>
</organism>
<keyword evidence="1" id="KW-0472">Membrane</keyword>
<dbReference type="eggNOG" id="ENOG502S34G">
    <property type="taxonomic scope" value="Eukaryota"/>
</dbReference>
<dbReference type="WBParaSite" id="BXY_0551200.1">
    <property type="protein sequence ID" value="BXY_0551200.1"/>
    <property type="gene ID" value="BXY_0551200"/>
</dbReference>
<accession>A0A1I7RXP5</accession>
<reference evidence="5" key="2">
    <citation type="submission" date="2020-08" db="EMBL/GenBank/DDBJ databases">
        <authorList>
            <person name="Kikuchi T."/>
        </authorList>
    </citation>
    <scope>NUCLEOTIDE SEQUENCE</scope>
    <source>
        <strain evidence="4">Ka4C1</strain>
    </source>
</reference>
<dbReference type="GO" id="GO:0016747">
    <property type="term" value="F:acyltransferase activity, transferring groups other than amino-acyl groups"/>
    <property type="evidence" value="ECO:0007669"/>
    <property type="project" value="InterPro"/>
</dbReference>
<feature type="transmembrane region" description="Helical" evidence="1">
    <location>
        <begin position="320"/>
        <end position="338"/>
    </location>
</feature>
<dbReference type="GO" id="GO:0000271">
    <property type="term" value="P:polysaccharide biosynthetic process"/>
    <property type="evidence" value="ECO:0007669"/>
    <property type="project" value="TreeGrafter"/>
</dbReference>
<evidence type="ECO:0000313" key="5">
    <source>
        <dbReference type="EMBL" id="CAG9126634.1"/>
    </source>
</evidence>
<evidence type="ECO:0000313" key="6">
    <source>
        <dbReference type="Proteomes" id="UP000095284"/>
    </source>
</evidence>
<evidence type="ECO:0000313" key="8">
    <source>
        <dbReference type="WBParaSite" id="BXY_0551200.1"/>
    </source>
</evidence>
<dbReference type="Proteomes" id="UP000095284">
    <property type="component" value="Unplaced"/>
</dbReference>
<reference evidence="8" key="1">
    <citation type="submission" date="2016-11" db="UniProtKB">
        <authorList>
            <consortium name="WormBaseParasite"/>
        </authorList>
    </citation>
    <scope>IDENTIFICATION</scope>
</reference>
<feature type="transmembrane region" description="Helical" evidence="1">
    <location>
        <begin position="279"/>
        <end position="300"/>
    </location>
</feature>
<feature type="transmembrane region" description="Helical" evidence="1">
    <location>
        <begin position="132"/>
        <end position="151"/>
    </location>
</feature>
<dbReference type="OrthoDB" id="92766at2759"/>
<gene>
    <name evidence="4" type="ORF">BXYJ_LOCUS13200</name>
</gene>
<keyword evidence="1" id="KW-0812">Transmembrane</keyword>
<evidence type="ECO:0000313" key="4">
    <source>
        <dbReference type="EMBL" id="CAD5233109.1"/>
    </source>
</evidence>
<evidence type="ECO:0000256" key="1">
    <source>
        <dbReference type="SAM" id="Phobius"/>
    </source>
</evidence>
<dbReference type="AlphaFoldDB" id="A0A1I7RXP5"/>
<protein>
    <submittedName>
        <fullName evidence="4">(pine wood nematode) hypothetical protein</fullName>
    </submittedName>
</protein>
<name>A0A1I7RXP5_BURXY</name>
<evidence type="ECO:0000259" key="2">
    <source>
        <dbReference type="Pfam" id="PF01757"/>
    </source>
</evidence>
<feature type="domain" description="SGNH" evidence="3">
    <location>
        <begin position="447"/>
        <end position="671"/>
    </location>
</feature>
<dbReference type="GO" id="GO:0016020">
    <property type="term" value="C:membrane"/>
    <property type="evidence" value="ECO:0007669"/>
    <property type="project" value="TreeGrafter"/>
</dbReference>
<dbReference type="InterPro" id="IPR043968">
    <property type="entry name" value="SGNH"/>
</dbReference>
<dbReference type="EMBL" id="CAJFDI010000005">
    <property type="protein sequence ID" value="CAD5233109.1"/>
    <property type="molecule type" value="Genomic_DNA"/>
</dbReference>
<dbReference type="PANTHER" id="PTHR23028">
    <property type="entry name" value="ACETYLTRANSFERASE"/>
    <property type="match status" value="1"/>
</dbReference>
<feature type="transmembrane region" description="Helical" evidence="1">
    <location>
        <begin position="163"/>
        <end position="180"/>
    </location>
</feature>
<dbReference type="EMBL" id="CAJFCV020000005">
    <property type="protein sequence ID" value="CAG9126634.1"/>
    <property type="molecule type" value="Genomic_DNA"/>
</dbReference>
<feature type="domain" description="Acyltransferase 3" evidence="2">
    <location>
        <begin position="4"/>
        <end position="318"/>
    </location>
</feature>
<sequence length="694" mass="80926">MRDGIQGLRCLAVTVVVFFHIWPKTFKNGFLGVDIFFVISGYLMCMLMSRRELTLSSVSDFYYRRIKRIFPPYIFILICTVIAATVFMAPTELADVVRKAYYSSLFVSNFKGLPLRGYFGTSTTFDLFLHTWSLSVEIQFYLIVPLVFWLMQNARHLHQFGDYLLIGALGMVSCFLQFYYENVQNISHMSFYCRIWQFMCGFIAYKAYNHLKSTICKKPRVVQRFLFEAYYTLLFCLLSLQLVYECFSTAQLSRYFTTVTTTMLLSAPDETAVLKWRPFVFIGDISYSIYLIHWPFIKLVHYANYDQYKASDGLPFEETIYLAIIACYVLSYIVEDLFKYLLSFVKTWQHLILTLALCYISLYAASIVAYHNSSSSRQILHENQTLDDLVHSLYQHREEEWPLDELATMELNKQMYDYGTNDWGFCTDMKQYLQTEKKFDLGFAQWMCHEKGNGSKEIVIFGNSLARDLLFGVKTMFHNIAGNITVMAAGHCSPYMAKFAKETVFCGEMCIQRCFEFEDQILDILENWPRKIDIIIVQHSYGEFKGIKYTEQDELQRGMQKFYTALDNIANEAVIMPYGEVWAPNEFPIYMKRVGLGQRDISTSAETQRSTVSDINRRIDDISCTKCIRVDYSQIFCETSKQGRCKFVSPHGVLHYVDHMHTTMYGGLFYGELALRHYVKFTVSLKNVDYKSVN</sequence>
<dbReference type="PANTHER" id="PTHR23028:SF53">
    <property type="entry name" value="ACYL_TRANSF_3 DOMAIN-CONTAINING PROTEIN"/>
    <property type="match status" value="1"/>
</dbReference>
<keyword evidence="7" id="KW-1185">Reference proteome</keyword>
<proteinExistence type="predicted"/>
<dbReference type="InterPro" id="IPR002656">
    <property type="entry name" value="Acyl_transf_3_dom"/>
</dbReference>
<dbReference type="Proteomes" id="UP000582659">
    <property type="component" value="Unassembled WGS sequence"/>
</dbReference>
<evidence type="ECO:0000313" key="7">
    <source>
        <dbReference type="Proteomes" id="UP000659654"/>
    </source>
</evidence>
<feature type="transmembrane region" description="Helical" evidence="1">
    <location>
        <begin position="29"/>
        <end position="48"/>
    </location>
</feature>
<feature type="transmembrane region" description="Helical" evidence="1">
    <location>
        <begin position="7"/>
        <end position="23"/>
    </location>
</feature>
<dbReference type="InterPro" id="IPR050879">
    <property type="entry name" value="Acyltransferase_3"/>
</dbReference>
<dbReference type="Pfam" id="PF19040">
    <property type="entry name" value="SGNH"/>
    <property type="match status" value="1"/>
</dbReference>
<feature type="transmembrane region" description="Helical" evidence="1">
    <location>
        <begin position="225"/>
        <end position="244"/>
    </location>
</feature>